<protein>
    <submittedName>
        <fullName evidence="4">Protein PFC0760c-like</fullName>
    </submittedName>
</protein>
<dbReference type="Proteomes" id="UP000515163">
    <property type="component" value="Unplaced"/>
</dbReference>
<feature type="compositionally biased region" description="Acidic residues" evidence="2">
    <location>
        <begin position="931"/>
        <end position="948"/>
    </location>
</feature>
<evidence type="ECO:0000313" key="3">
    <source>
        <dbReference type="Proteomes" id="UP000515163"/>
    </source>
</evidence>
<feature type="compositionally biased region" description="Acidic residues" evidence="2">
    <location>
        <begin position="677"/>
        <end position="689"/>
    </location>
</feature>
<dbReference type="RefSeq" id="XP_031555670.1">
    <property type="nucleotide sequence ID" value="XM_031699810.1"/>
</dbReference>
<keyword evidence="1" id="KW-0040">ANK repeat</keyword>
<gene>
    <name evidence="4" type="primary">LOC116292481</name>
</gene>
<feature type="region of interest" description="Disordered" evidence="2">
    <location>
        <begin position="533"/>
        <end position="689"/>
    </location>
</feature>
<dbReference type="SUPFAM" id="SSF48403">
    <property type="entry name" value="Ankyrin repeat"/>
    <property type="match status" value="1"/>
</dbReference>
<feature type="compositionally biased region" description="Basic and acidic residues" evidence="2">
    <location>
        <begin position="78"/>
        <end position="99"/>
    </location>
</feature>
<feature type="compositionally biased region" description="Basic and acidic residues" evidence="2">
    <location>
        <begin position="630"/>
        <end position="647"/>
    </location>
</feature>
<feature type="region of interest" description="Disordered" evidence="2">
    <location>
        <begin position="846"/>
        <end position="989"/>
    </location>
</feature>
<feature type="compositionally biased region" description="Basic and acidic residues" evidence="2">
    <location>
        <begin position="375"/>
        <end position="389"/>
    </location>
</feature>
<feature type="compositionally biased region" description="Basic residues" evidence="2">
    <location>
        <begin position="473"/>
        <end position="488"/>
    </location>
</feature>
<feature type="repeat" description="ANK" evidence="1">
    <location>
        <begin position="1049"/>
        <end position="1081"/>
    </location>
</feature>
<feature type="region of interest" description="Disordered" evidence="2">
    <location>
        <begin position="454"/>
        <end position="489"/>
    </location>
</feature>
<feature type="region of interest" description="Disordered" evidence="2">
    <location>
        <begin position="190"/>
        <end position="224"/>
    </location>
</feature>
<feature type="compositionally biased region" description="Basic residues" evidence="2">
    <location>
        <begin position="892"/>
        <end position="912"/>
    </location>
</feature>
<dbReference type="InterPro" id="IPR002110">
    <property type="entry name" value="Ankyrin_rpt"/>
</dbReference>
<proteinExistence type="predicted"/>
<dbReference type="KEGG" id="aten:116292481"/>
<accession>A0A6P8HSL6</accession>
<dbReference type="PANTHER" id="PTHR46899:SF3">
    <property type="entry name" value="PROTEIN PHOSPHATASE 1 REGULATORY SUBUNIT 27"/>
    <property type="match status" value="1"/>
</dbReference>
<dbReference type="InterPro" id="IPR053080">
    <property type="entry name" value="PP1_regulatory_subunit_27"/>
</dbReference>
<feature type="compositionally biased region" description="Polar residues" evidence="2">
    <location>
        <begin position="199"/>
        <end position="217"/>
    </location>
</feature>
<feature type="compositionally biased region" description="Basic and acidic residues" evidence="2">
    <location>
        <begin position="918"/>
        <end position="928"/>
    </location>
</feature>
<dbReference type="GeneID" id="116292481"/>
<evidence type="ECO:0000313" key="4">
    <source>
        <dbReference type="RefSeq" id="XP_031555670.1"/>
    </source>
</evidence>
<dbReference type="InParanoid" id="A0A6P8HSL6"/>
<reference evidence="4" key="1">
    <citation type="submission" date="2025-08" db="UniProtKB">
        <authorList>
            <consortium name="RefSeq"/>
        </authorList>
    </citation>
    <scope>IDENTIFICATION</scope>
</reference>
<feature type="repeat" description="ANK" evidence="1">
    <location>
        <begin position="1082"/>
        <end position="1114"/>
    </location>
</feature>
<keyword evidence="3" id="KW-1185">Reference proteome</keyword>
<dbReference type="Pfam" id="PF12796">
    <property type="entry name" value="Ank_2"/>
    <property type="match status" value="1"/>
</dbReference>
<dbReference type="Gene3D" id="1.25.40.20">
    <property type="entry name" value="Ankyrin repeat-containing domain"/>
    <property type="match status" value="1"/>
</dbReference>
<feature type="compositionally biased region" description="Basic and acidic residues" evidence="2">
    <location>
        <begin position="949"/>
        <end position="963"/>
    </location>
</feature>
<dbReference type="InterPro" id="IPR036770">
    <property type="entry name" value="Ankyrin_rpt-contain_sf"/>
</dbReference>
<dbReference type="OrthoDB" id="5990710at2759"/>
<evidence type="ECO:0000256" key="2">
    <source>
        <dbReference type="SAM" id="MobiDB-lite"/>
    </source>
</evidence>
<dbReference type="SMART" id="SM00248">
    <property type="entry name" value="ANK"/>
    <property type="match status" value="2"/>
</dbReference>
<dbReference type="AlphaFoldDB" id="A0A6P8HSL6"/>
<dbReference type="PROSITE" id="PS50297">
    <property type="entry name" value="ANK_REP_REGION"/>
    <property type="match status" value="2"/>
</dbReference>
<dbReference type="PANTHER" id="PTHR46899">
    <property type="entry name" value="PROTEIN PHOSPHATASE 1 REGULATORY SUBUNIT 27"/>
    <property type="match status" value="1"/>
</dbReference>
<feature type="region of interest" description="Disordered" evidence="2">
    <location>
        <begin position="332"/>
        <end position="392"/>
    </location>
</feature>
<feature type="compositionally biased region" description="Acidic residues" evidence="2">
    <location>
        <begin position="786"/>
        <end position="795"/>
    </location>
</feature>
<feature type="compositionally biased region" description="Basic and acidic residues" evidence="2">
    <location>
        <begin position="48"/>
        <end position="59"/>
    </location>
</feature>
<feature type="compositionally biased region" description="Acidic residues" evidence="2">
    <location>
        <begin position="978"/>
        <end position="988"/>
    </location>
</feature>
<dbReference type="PROSITE" id="PS50088">
    <property type="entry name" value="ANK_REPEAT"/>
    <property type="match status" value="2"/>
</dbReference>
<feature type="region of interest" description="Disordered" evidence="2">
    <location>
        <begin position="1"/>
        <end position="113"/>
    </location>
</feature>
<evidence type="ECO:0000256" key="1">
    <source>
        <dbReference type="PROSITE-ProRule" id="PRU00023"/>
    </source>
</evidence>
<feature type="compositionally biased region" description="Polar residues" evidence="2">
    <location>
        <begin position="549"/>
        <end position="561"/>
    </location>
</feature>
<feature type="compositionally biased region" description="Acidic residues" evidence="2">
    <location>
        <begin position="857"/>
        <end position="868"/>
    </location>
</feature>
<name>A0A6P8HSL6_ACTTE</name>
<feature type="compositionally biased region" description="Basic and acidic residues" evidence="2">
    <location>
        <begin position="665"/>
        <end position="676"/>
    </location>
</feature>
<feature type="compositionally biased region" description="Basic and acidic residues" evidence="2">
    <location>
        <begin position="562"/>
        <end position="622"/>
    </location>
</feature>
<sequence>MDEKEVNVSSAPHKRSKSVPAMSPAFLNDSQLQDQPIVGRSRSNTVDSVERLVRTERRGARLSSGGLLRNQSKKRKNKDTLVKSRSVDVIDRDERDNSSRKSSNSSESSVHENDQALVRVRKQGFCSPAVNGVVEKLHIMEEEKEFPNNIDSDQTNSSVVYSVNEENFVGDQQSNTTTILHDDYEASKLSEDTKPYENNYPSNSTDDGQKQENNVQEQPFDFQESNTDIRRKSLPVNVSDYQLDSYLGDYNRGHDSRTSLMNAFQTNMNFENNYRIVYKKRCQNKPWRRWHSLPESLYKVNATTADSCIEQFPARTSLDEREIAVFVEPVDQGLPNMQSSQHKENENCTSESYEAEDNDSMVEKPILKQQDSSNSEEKLDTKDQVEATKRSSKIKRSFSLPLKFDIVDEDERQKKETAELKRTKSLNTGVEFDEVFPVMLSEQAAGFKLEPDIENTDDKIQENDGGEENAVAPKKRSRMKGRDRRRAKSLPVTLALEEIPEESAEQYSCSEYESIEDMAKKHINKAFQELLRKIQSSQRPRNKVKRTRSLSTIKEATASNETLHEIKSCQNDKDITLEKADDKQEEQSTDHEQESADLTFHEHEPDDEQHEAHDNQNEKHADTTAAPNDNEEHQQLVSEESHYQKEENNDDVDLLQQAIKQDLMSTKEEEKAHEEEINNVEEENQDAEDAALALQQALLHENNKAEELQMNKENDEKLDNTTQGTVINEFLNEKVKEEKATIQKAKEELHIEIPEILVSEVEFKQSQSPVVESYDGDVYDEVDGCEESATSDEQDINSQTKELKSPDDEDIQGTILEHINNIEFTFDCNISQRSIVNVSCMERIPEDPDKESAMESAETELEPTENECGESAGMGFDSEDIMEEQSTLKRAGSMRKTKGPRGKKSSSSRKKSFPITNESKRERKRVTWSDDVPETTEGEDEQVDQEDSFQDRYPEDSFQDRYEAGPSGEFTFKGSGDVSEDVTQDEFEEGPRGEMCFTRLLDEHGLPVDQPVEQSDRHESDEIEFEVESKFDILVRNAMSSYLEPDYSQSGSPIHRAVALGNVDRLRELIDEGADVNAPDEHGWPPLHVATLFYKVDCAELLLEAGADLQDYTDSLVQEYQSLRERVC</sequence>
<feature type="region of interest" description="Disordered" evidence="2">
    <location>
        <begin position="786"/>
        <end position="808"/>
    </location>
</feature>
<organism evidence="3 4">
    <name type="scientific">Actinia tenebrosa</name>
    <name type="common">Australian red waratah sea anemone</name>
    <dbReference type="NCBI Taxonomy" id="6105"/>
    <lineage>
        <taxon>Eukaryota</taxon>
        <taxon>Metazoa</taxon>
        <taxon>Cnidaria</taxon>
        <taxon>Anthozoa</taxon>
        <taxon>Hexacorallia</taxon>
        <taxon>Actiniaria</taxon>
        <taxon>Actiniidae</taxon>
        <taxon>Actinia</taxon>
    </lineage>
</organism>